<dbReference type="NCBIfam" id="TIGR02017">
    <property type="entry name" value="hutG_amidohyd"/>
    <property type="match status" value="1"/>
</dbReference>
<evidence type="ECO:0000313" key="3">
    <source>
        <dbReference type="Proteomes" id="UP000050786"/>
    </source>
</evidence>
<reference evidence="3" key="1">
    <citation type="submission" date="2015-09" db="EMBL/GenBank/DDBJ databases">
        <authorList>
            <person name="Rodrigo-Torres L."/>
            <person name="Arahal D.R."/>
        </authorList>
    </citation>
    <scope>NUCLEOTIDE SEQUENCE [LARGE SCALE GENOMIC DNA]</scope>
    <source>
        <strain evidence="3">CECT 4293</strain>
    </source>
</reference>
<sequence>MQVSSVQRGDGPIVLGQPHGGTYVPDEITARLNDNGRGLADTDWHINRLYKGILDDATVVRSHVHRYVIDANRDPFGASLYPGQNTTTLVPLTDFDGQQIWNDGQSPSEDEVEDRRRKYHAPYHAALLDELSRVRGRHGVAILFDCHSIRSLIPFLFEGELPVFNTGTNDGLTCDTAIEQAVHDVASKAEGFTSVLNGRFRGGWTTRHYGRPSEGIHAIQMEIAQRAYMDETPPWTWREDRAANLRPHLTNMLTRLNDLALSGALTRQGAQK</sequence>
<accession>A0A0P1E2R9</accession>
<dbReference type="Pfam" id="PF05013">
    <property type="entry name" value="FGase"/>
    <property type="match status" value="1"/>
</dbReference>
<dbReference type="SUPFAM" id="SSF53187">
    <property type="entry name" value="Zn-dependent exopeptidases"/>
    <property type="match status" value="1"/>
</dbReference>
<dbReference type="AlphaFoldDB" id="A0A0P1E2R9"/>
<evidence type="ECO:0000256" key="1">
    <source>
        <dbReference type="SAM" id="MobiDB-lite"/>
    </source>
</evidence>
<dbReference type="InterPro" id="IPR010247">
    <property type="entry name" value="HutG_amidohyd"/>
</dbReference>
<dbReference type="InterPro" id="IPR007709">
    <property type="entry name" value="N-FG_amidohydro"/>
</dbReference>
<keyword evidence="3" id="KW-1185">Reference proteome</keyword>
<dbReference type="RefSeq" id="WP_058272626.1">
    <property type="nucleotide sequence ID" value="NZ_CYPS01000022.1"/>
</dbReference>
<proteinExistence type="predicted"/>
<dbReference type="Gene3D" id="3.40.630.40">
    <property type="entry name" value="Zn-dependent exopeptidases"/>
    <property type="match status" value="1"/>
</dbReference>
<protein>
    <submittedName>
        <fullName evidence="2">N-formylglutamate deformylase</fullName>
    </submittedName>
</protein>
<name>A0A0P1E2R9_9RHOB</name>
<dbReference type="EMBL" id="CYPS01000022">
    <property type="protein sequence ID" value="CUH42569.1"/>
    <property type="molecule type" value="Genomic_DNA"/>
</dbReference>
<dbReference type="Proteomes" id="UP000050786">
    <property type="component" value="Unassembled WGS sequence"/>
</dbReference>
<feature type="region of interest" description="Disordered" evidence="1">
    <location>
        <begin position="1"/>
        <end position="20"/>
    </location>
</feature>
<evidence type="ECO:0000313" key="2">
    <source>
        <dbReference type="EMBL" id="CUH42569.1"/>
    </source>
</evidence>
<gene>
    <name evidence="2" type="ORF">RUM4293_01457</name>
</gene>
<organism evidence="2 3">
    <name type="scientific">Ruegeria atlantica</name>
    <dbReference type="NCBI Taxonomy" id="81569"/>
    <lineage>
        <taxon>Bacteria</taxon>
        <taxon>Pseudomonadati</taxon>
        <taxon>Pseudomonadota</taxon>
        <taxon>Alphaproteobacteria</taxon>
        <taxon>Rhodobacterales</taxon>
        <taxon>Roseobacteraceae</taxon>
        <taxon>Ruegeria</taxon>
    </lineage>
</organism>